<reference evidence="2" key="2">
    <citation type="submission" date="2020-03" db="EMBL/GenBank/DDBJ databases">
        <title>Walnut 2.0.</title>
        <authorList>
            <person name="Marrano A."/>
            <person name="Britton M."/>
            <person name="Zimin A.V."/>
            <person name="Zaini P.A."/>
            <person name="Workman R."/>
            <person name="Puiu D."/>
            <person name="Bianco L."/>
            <person name="Allen B.J."/>
            <person name="Troggio M."/>
            <person name="Leslie C.A."/>
            <person name="Timp W."/>
            <person name="Dendekar A."/>
            <person name="Salzberg S.L."/>
            <person name="Neale D.B."/>
        </authorList>
    </citation>
    <scope>NUCLEOTIDE SEQUENCE</scope>
    <source>
        <tissue evidence="2">Leaves</tissue>
    </source>
</reference>
<accession>A0A833TGD8</accession>
<dbReference type="Gramene" id="Jr10_23060_p1">
    <property type="protein sequence ID" value="cds.Jr10_23060_p1"/>
    <property type="gene ID" value="Jr10_23060"/>
</dbReference>
<feature type="compositionally biased region" description="Polar residues" evidence="1">
    <location>
        <begin position="1"/>
        <end position="11"/>
    </location>
</feature>
<name>A0A833TGD8_JUGRE</name>
<sequence>MHQLLSQSDSIPTVGADNSADSSAPILPDASGSSNDIGGPSTVSEAEERDAEMEDALAGELAKGDALTDYDVEVTNEGEAINEYLALLESAGNSVEASRQ</sequence>
<protein>
    <submittedName>
        <fullName evidence="2">Uncharacterized protein</fullName>
    </submittedName>
</protein>
<feature type="compositionally biased region" description="Polar residues" evidence="1">
    <location>
        <begin position="31"/>
        <end position="44"/>
    </location>
</feature>
<evidence type="ECO:0000313" key="3">
    <source>
        <dbReference type="Proteomes" id="UP000619265"/>
    </source>
</evidence>
<proteinExistence type="predicted"/>
<evidence type="ECO:0000313" key="2">
    <source>
        <dbReference type="EMBL" id="KAF5459256.1"/>
    </source>
</evidence>
<dbReference type="EMBL" id="LIHL02000010">
    <property type="protein sequence ID" value="KAF5459256.1"/>
    <property type="molecule type" value="Genomic_DNA"/>
</dbReference>
<organism evidence="2 3">
    <name type="scientific">Juglans regia</name>
    <name type="common">English walnut</name>
    <dbReference type="NCBI Taxonomy" id="51240"/>
    <lineage>
        <taxon>Eukaryota</taxon>
        <taxon>Viridiplantae</taxon>
        <taxon>Streptophyta</taxon>
        <taxon>Embryophyta</taxon>
        <taxon>Tracheophyta</taxon>
        <taxon>Spermatophyta</taxon>
        <taxon>Magnoliopsida</taxon>
        <taxon>eudicotyledons</taxon>
        <taxon>Gunneridae</taxon>
        <taxon>Pentapetalae</taxon>
        <taxon>rosids</taxon>
        <taxon>fabids</taxon>
        <taxon>Fagales</taxon>
        <taxon>Juglandaceae</taxon>
        <taxon>Juglans</taxon>
    </lineage>
</organism>
<feature type="region of interest" description="Disordered" evidence="1">
    <location>
        <begin position="1"/>
        <end position="64"/>
    </location>
</feature>
<gene>
    <name evidence="2" type="ORF">F2P56_023220</name>
</gene>
<dbReference type="Proteomes" id="UP000619265">
    <property type="component" value="Unassembled WGS sequence"/>
</dbReference>
<feature type="compositionally biased region" description="Acidic residues" evidence="1">
    <location>
        <begin position="45"/>
        <end position="57"/>
    </location>
</feature>
<reference evidence="2" key="1">
    <citation type="submission" date="2015-10" db="EMBL/GenBank/DDBJ databases">
        <authorList>
            <person name="Martinez-Garcia P.J."/>
            <person name="Crepeau M.W."/>
            <person name="Puiu D."/>
            <person name="Gonzalez-Ibeas D."/>
            <person name="Whalen J."/>
            <person name="Stevens K."/>
            <person name="Paul R."/>
            <person name="Butterfield T."/>
            <person name="Britton M."/>
            <person name="Reagan R."/>
            <person name="Chakraborty S."/>
            <person name="Walawage S.L."/>
            <person name="Vasquez-Gross H.A."/>
            <person name="Cardeno C."/>
            <person name="Famula R."/>
            <person name="Pratt K."/>
            <person name="Kuruganti S."/>
            <person name="Aradhya M.K."/>
            <person name="Leslie C.A."/>
            <person name="Dandekar A.M."/>
            <person name="Salzberg S.L."/>
            <person name="Wegrzyn J.L."/>
            <person name="Langley C.H."/>
            <person name="Neale D.B."/>
        </authorList>
    </citation>
    <scope>NUCLEOTIDE SEQUENCE</scope>
    <source>
        <tissue evidence="2">Leaves</tissue>
    </source>
</reference>
<dbReference type="AlphaFoldDB" id="A0A833TGD8"/>
<comment type="caution">
    <text evidence="2">The sequence shown here is derived from an EMBL/GenBank/DDBJ whole genome shotgun (WGS) entry which is preliminary data.</text>
</comment>
<evidence type="ECO:0000256" key="1">
    <source>
        <dbReference type="SAM" id="MobiDB-lite"/>
    </source>
</evidence>